<dbReference type="Gramene" id="ONIVA04G14390.1">
    <property type="protein sequence ID" value="ONIVA04G14390.1"/>
    <property type="gene ID" value="ONIVA04G14390"/>
</dbReference>
<accession>A0A0E0H272</accession>
<dbReference type="SUPFAM" id="SSF48264">
    <property type="entry name" value="Cytochrome P450"/>
    <property type="match status" value="1"/>
</dbReference>
<dbReference type="AlphaFoldDB" id="A0A0E0H272"/>
<dbReference type="STRING" id="4536.A0A0E0H272"/>
<dbReference type="GO" id="GO:0016705">
    <property type="term" value="F:oxidoreductase activity, acting on paired donors, with incorporation or reduction of molecular oxygen"/>
    <property type="evidence" value="ECO:0007669"/>
    <property type="project" value="InterPro"/>
</dbReference>
<dbReference type="InterPro" id="IPR036396">
    <property type="entry name" value="Cyt_P450_sf"/>
</dbReference>
<reference evidence="2" key="1">
    <citation type="submission" date="2015-04" db="UniProtKB">
        <authorList>
            <consortium name="EnsemblPlants"/>
        </authorList>
    </citation>
    <scope>IDENTIFICATION</scope>
    <source>
        <strain evidence="2">SL10</strain>
    </source>
</reference>
<dbReference type="EnsemblPlants" id="ONIVA04G14390.1">
    <property type="protein sequence ID" value="ONIVA04G14390.1"/>
    <property type="gene ID" value="ONIVA04G14390"/>
</dbReference>
<name>A0A0E0H272_ORYNI</name>
<dbReference type="HOGENOM" id="CLU_2125088_0_0_1"/>
<feature type="region of interest" description="Disordered" evidence="1">
    <location>
        <begin position="85"/>
        <end position="114"/>
    </location>
</feature>
<protein>
    <submittedName>
        <fullName evidence="2">Uncharacterized protein</fullName>
    </submittedName>
</protein>
<proteinExistence type="predicted"/>
<evidence type="ECO:0000313" key="2">
    <source>
        <dbReference type="EnsemblPlants" id="ONIVA04G14390.1"/>
    </source>
</evidence>
<dbReference type="GO" id="GO:0004497">
    <property type="term" value="F:monooxygenase activity"/>
    <property type="evidence" value="ECO:0007669"/>
    <property type="project" value="InterPro"/>
</dbReference>
<reference evidence="2" key="2">
    <citation type="submission" date="2018-04" db="EMBL/GenBank/DDBJ databases">
        <title>OnivRS2 (Oryza nivara Reference Sequence Version 2).</title>
        <authorList>
            <person name="Zhang J."/>
            <person name="Kudrna D."/>
            <person name="Lee S."/>
            <person name="Talag J."/>
            <person name="Rajasekar S."/>
            <person name="Welchert J."/>
            <person name="Hsing Y.-I."/>
            <person name="Wing R.A."/>
        </authorList>
    </citation>
    <scope>NUCLEOTIDE SEQUENCE [LARGE SCALE GENOMIC DNA]</scope>
    <source>
        <strain evidence="2">SL10</strain>
    </source>
</reference>
<dbReference type="GO" id="GO:0005506">
    <property type="term" value="F:iron ion binding"/>
    <property type="evidence" value="ECO:0007669"/>
    <property type="project" value="InterPro"/>
</dbReference>
<evidence type="ECO:0000313" key="3">
    <source>
        <dbReference type="Proteomes" id="UP000006591"/>
    </source>
</evidence>
<evidence type="ECO:0000256" key="1">
    <source>
        <dbReference type="SAM" id="MobiDB-lite"/>
    </source>
</evidence>
<dbReference type="Proteomes" id="UP000006591">
    <property type="component" value="Chromosome 4"/>
</dbReference>
<sequence>MSALLGAPRVRELRDAREREAAALIAAVAAAGASPVNLSDMVAATSSRIVRRVAFGDGDGDGDESMDVKAVLDETQSLLGAIRVSKVPTPSPQSPPASALLHMPVHQDTTEQGH</sequence>
<organism evidence="2">
    <name type="scientific">Oryza nivara</name>
    <name type="common">Indian wild rice</name>
    <name type="synonym">Oryza sativa f. spontanea</name>
    <dbReference type="NCBI Taxonomy" id="4536"/>
    <lineage>
        <taxon>Eukaryota</taxon>
        <taxon>Viridiplantae</taxon>
        <taxon>Streptophyta</taxon>
        <taxon>Embryophyta</taxon>
        <taxon>Tracheophyta</taxon>
        <taxon>Spermatophyta</taxon>
        <taxon>Magnoliopsida</taxon>
        <taxon>Liliopsida</taxon>
        <taxon>Poales</taxon>
        <taxon>Poaceae</taxon>
        <taxon>BOP clade</taxon>
        <taxon>Oryzoideae</taxon>
        <taxon>Oryzeae</taxon>
        <taxon>Oryzinae</taxon>
        <taxon>Oryza</taxon>
    </lineage>
</organism>
<dbReference type="GO" id="GO:0020037">
    <property type="term" value="F:heme binding"/>
    <property type="evidence" value="ECO:0007669"/>
    <property type="project" value="InterPro"/>
</dbReference>
<keyword evidence="3" id="KW-1185">Reference proteome</keyword>